<keyword evidence="15" id="KW-1185">Reference proteome</keyword>
<keyword evidence="10" id="KW-0812">Transmembrane</keyword>
<gene>
    <name evidence="14" type="ORF">CCE01nite_18650</name>
</gene>
<evidence type="ECO:0000259" key="11">
    <source>
        <dbReference type="Pfam" id="PF02518"/>
    </source>
</evidence>
<name>A0A4Y3KWY2_9CELL</name>
<evidence type="ECO:0000313" key="15">
    <source>
        <dbReference type="Proteomes" id="UP000317046"/>
    </source>
</evidence>
<dbReference type="InterPro" id="IPR055558">
    <property type="entry name" value="DUF7134"/>
</dbReference>
<evidence type="ECO:0000313" key="14">
    <source>
        <dbReference type="EMBL" id="GEA87916.1"/>
    </source>
</evidence>
<feature type="transmembrane region" description="Helical" evidence="10">
    <location>
        <begin position="155"/>
        <end position="177"/>
    </location>
</feature>
<feature type="region of interest" description="Disordered" evidence="9">
    <location>
        <begin position="1"/>
        <end position="68"/>
    </location>
</feature>
<dbReference type="Pfam" id="PF07730">
    <property type="entry name" value="HisKA_3"/>
    <property type="match status" value="1"/>
</dbReference>
<feature type="domain" description="Histidine kinase/HSP90-like ATPase" evidence="11">
    <location>
        <begin position="459"/>
        <end position="548"/>
    </location>
</feature>
<dbReference type="EC" id="2.7.13.3" evidence="2"/>
<keyword evidence="5" id="KW-0547">Nucleotide-binding</keyword>
<keyword evidence="7" id="KW-0067">ATP-binding</keyword>
<feature type="compositionally biased region" description="Basic and acidic residues" evidence="9">
    <location>
        <begin position="392"/>
        <end position="401"/>
    </location>
</feature>
<evidence type="ECO:0000256" key="1">
    <source>
        <dbReference type="ARBA" id="ARBA00000085"/>
    </source>
</evidence>
<dbReference type="InterPro" id="IPR003594">
    <property type="entry name" value="HATPase_dom"/>
</dbReference>
<proteinExistence type="predicted"/>
<evidence type="ECO:0000256" key="4">
    <source>
        <dbReference type="ARBA" id="ARBA00022679"/>
    </source>
</evidence>
<evidence type="ECO:0000256" key="2">
    <source>
        <dbReference type="ARBA" id="ARBA00012438"/>
    </source>
</evidence>
<dbReference type="Gene3D" id="1.20.5.1930">
    <property type="match status" value="1"/>
</dbReference>
<evidence type="ECO:0000259" key="13">
    <source>
        <dbReference type="Pfam" id="PF23539"/>
    </source>
</evidence>
<dbReference type="InterPro" id="IPR011712">
    <property type="entry name" value="Sig_transdc_His_kin_sub3_dim/P"/>
</dbReference>
<evidence type="ECO:0000256" key="5">
    <source>
        <dbReference type="ARBA" id="ARBA00022741"/>
    </source>
</evidence>
<dbReference type="PANTHER" id="PTHR24421:SF10">
    <property type="entry name" value="NITRATE_NITRITE SENSOR PROTEIN NARQ"/>
    <property type="match status" value="1"/>
</dbReference>
<dbReference type="GO" id="GO:0016020">
    <property type="term" value="C:membrane"/>
    <property type="evidence" value="ECO:0007669"/>
    <property type="project" value="InterPro"/>
</dbReference>
<dbReference type="Pfam" id="PF02518">
    <property type="entry name" value="HATPase_c"/>
    <property type="match status" value="1"/>
</dbReference>
<dbReference type="PANTHER" id="PTHR24421">
    <property type="entry name" value="NITRATE/NITRITE SENSOR PROTEIN NARX-RELATED"/>
    <property type="match status" value="1"/>
</dbReference>
<evidence type="ECO:0000256" key="9">
    <source>
        <dbReference type="SAM" id="MobiDB-lite"/>
    </source>
</evidence>
<dbReference type="InterPro" id="IPR050482">
    <property type="entry name" value="Sensor_HK_TwoCompSys"/>
</dbReference>
<dbReference type="GO" id="GO:0005524">
    <property type="term" value="F:ATP binding"/>
    <property type="evidence" value="ECO:0007669"/>
    <property type="project" value="UniProtKB-KW"/>
</dbReference>
<organism evidence="14 15">
    <name type="scientific">Cellulomonas cellasea</name>
    <dbReference type="NCBI Taxonomy" id="43670"/>
    <lineage>
        <taxon>Bacteria</taxon>
        <taxon>Bacillati</taxon>
        <taxon>Actinomycetota</taxon>
        <taxon>Actinomycetes</taxon>
        <taxon>Micrococcales</taxon>
        <taxon>Cellulomonadaceae</taxon>
        <taxon>Cellulomonas</taxon>
    </lineage>
</organism>
<feature type="transmembrane region" description="Helical" evidence="10">
    <location>
        <begin position="253"/>
        <end position="272"/>
    </location>
</feature>
<evidence type="ECO:0000256" key="6">
    <source>
        <dbReference type="ARBA" id="ARBA00022777"/>
    </source>
</evidence>
<dbReference type="Proteomes" id="UP000317046">
    <property type="component" value="Unassembled WGS sequence"/>
</dbReference>
<reference evidence="14" key="1">
    <citation type="submission" date="2019-06" db="EMBL/GenBank/DDBJ databases">
        <title>Whole genome shotgun sequence of Cellulomonas cellasea NBRC 3753.</title>
        <authorList>
            <person name="Hosoyama A."/>
            <person name="Uohara A."/>
            <person name="Ohji S."/>
            <person name="Ichikawa N."/>
        </authorList>
    </citation>
    <scope>NUCLEOTIDE SEQUENCE [LARGE SCALE GENOMIC DNA]</scope>
    <source>
        <strain evidence="14">NBRC 3753</strain>
    </source>
</reference>
<sequence>MVLGAGAGGPVAARPAAAPGAAPGAGGRLAAPSDVTRRLAAAPGPTWESAPVEAAGGQGGARAGRATPAPVFTEQSARRRGPVRRFLVRHPAVTDALLALVFLGWAGLIGLGADSMYALSAYLGGERVLQMQTVLLALMVVGAAALMWRRRRPVVVAGVMGVLAVAALAAAGATSGFELGLALALYTVAAASSPRITWVTAAATVSACLVAARVLDLPATVGAIAMGVDPAIGTDLEAATRQAQAGGFLQSAVWYQTAAPVLVLALLAVAVGTSARNQRLHLAAFVEQANALAREQEQRALVAQAAERARIAREMHDVVAHSISVMIALGGGARAAVDWAPDRSREALDELVATGRAALGDVRRVLGVLHDDGPRPPALTARPGDDAGPADGRPDNPRAGDVRTGSTDAVHGDDPTPFEPQPSSVDLGALVERFRSAGLPVRTTGLADTGLTELDANRQLAVYRVVQEALTNVLRHAPGTPAVDVAVRRDAGTVEVVVTDGGPTLPVDASPGSQRGLVGMCERVAAFGGEVETGPYGRGWRVRALLPSDEGDA</sequence>
<comment type="caution">
    <text evidence="14">The sequence shown here is derived from an EMBL/GenBank/DDBJ whole genome shotgun (WGS) entry which is preliminary data.</text>
</comment>
<accession>A0A4Y3KWY2</accession>
<evidence type="ECO:0000256" key="7">
    <source>
        <dbReference type="ARBA" id="ARBA00022840"/>
    </source>
</evidence>
<dbReference type="Pfam" id="PF23539">
    <property type="entry name" value="DUF7134"/>
    <property type="match status" value="1"/>
</dbReference>
<evidence type="ECO:0000256" key="8">
    <source>
        <dbReference type="ARBA" id="ARBA00023012"/>
    </source>
</evidence>
<dbReference type="GO" id="GO:0000155">
    <property type="term" value="F:phosphorelay sensor kinase activity"/>
    <property type="evidence" value="ECO:0007669"/>
    <property type="project" value="InterPro"/>
</dbReference>
<dbReference type="CDD" id="cd16917">
    <property type="entry name" value="HATPase_UhpB-NarQ-NarX-like"/>
    <property type="match status" value="1"/>
</dbReference>
<dbReference type="AlphaFoldDB" id="A0A4Y3KWY2"/>
<protein>
    <recommendedName>
        <fullName evidence="2">histidine kinase</fullName>
        <ecNumber evidence="2">2.7.13.3</ecNumber>
    </recommendedName>
</protein>
<dbReference type="Gene3D" id="3.30.565.10">
    <property type="entry name" value="Histidine kinase-like ATPase, C-terminal domain"/>
    <property type="match status" value="1"/>
</dbReference>
<feature type="domain" description="Signal transduction histidine kinase subgroup 3 dimerisation and phosphoacceptor" evidence="12">
    <location>
        <begin position="307"/>
        <end position="371"/>
    </location>
</feature>
<evidence type="ECO:0000259" key="12">
    <source>
        <dbReference type="Pfam" id="PF07730"/>
    </source>
</evidence>
<feature type="transmembrane region" description="Helical" evidence="10">
    <location>
        <begin position="128"/>
        <end position="148"/>
    </location>
</feature>
<keyword evidence="4" id="KW-0808">Transferase</keyword>
<dbReference type="SUPFAM" id="SSF55874">
    <property type="entry name" value="ATPase domain of HSP90 chaperone/DNA topoisomerase II/histidine kinase"/>
    <property type="match status" value="1"/>
</dbReference>
<dbReference type="InterPro" id="IPR036890">
    <property type="entry name" value="HATPase_C_sf"/>
</dbReference>
<keyword evidence="8" id="KW-0902">Two-component regulatory system</keyword>
<evidence type="ECO:0000256" key="3">
    <source>
        <dbReference type="ARBA" id="ARBA00022553"/>
    </source>
</evidence>
<keyword evidence="10" id="KW-0472">Membrane</keyword>
<feature type="transmembrane region" description="Helical" evidence="10">
    <location>
        <begin position="86"/>
        <end position="108"/>
    </location>
</feature>
<comment type="catalytic activity">
    <reaction evidence="1">
        <text>ATP + protein L-histidine = ADP + protein N-phospho-L-histidine.</text>
        <dbReference type="EC" id="2.7.13.3"/>
    </reaction>
</comment>
<keyword evidence="6" id="KW-0418">Kinase</keyword>
<dbReference type="GO" id="GO:0046983">
    <property type="term" value="F:protein dimerization activity"/>
    <property type="evidence" value="ECO:0007669"/>
    <property type="project" value="InterPro"/>
</dbReference>
<feature type="region of interest" description="Disordered" evidence="9">
    <location>
        <begin position="369"/>
        <end position="423"/>
    </location>
</feature>
<dbReference type="EMBL" id="BJLR01000017">
    <property type="protein sequence ID" value="GEA87916.1"/>
    <property type="molecule type" value="Genomic_DNA"/>
</dbReference>
<evidence type="ECO:0000256" key="10">
    <source>
        <dbReference type="SAM" id="Phobius"/>
    </source>
</evidence>
<keyword evidence="10" id="KW-1133">Transmembrane helix</keyword>
<keyword evidence="3" id="KW-0597">Phosphoprotein</keyword>
<feature type="domain" description="DUF7134" evidence="13">
    <location>
        <begin position="84"/>
        <end position="218"/>
    </location>
</feature>
<feature type="compositionally biased region" description="Low complexity" evidence="9">
    <location>
        <begin position="10"/>
        <end position="32"/>
    </location>
</feature>